<proteinExistence type="predicted"/>
<dbReference type="AlphaFoldDB" id="A0AA35JQP1"/>
<gene>
    <name evidence="1" type="ORF">PODLI_1B030245</name>
</gene>
<evidence type="ECO:0000313" key="2">
    <source>
        <dbReference type="Proteomes" id="UP001178461"/>
    </source>
</evidence>
<sequence>MERKGPCNDNHQTHLNSEKLGYHRACLIVSVLYSNNLKRQIWPESFPLRSMTEFL</sequence>
<protein>
    <submittedName>
        <fullName evidence="1">Uncharacterized protein</fullName>
    </submittedName>
</protein>
<organism evidence="1 2">
    <name type="scientific">Podarcis lilfordi</name>
    <name type="common">Lilford's wall lizard</name>
    <dbReference type="NCBI Taxonomy" id="74358"/>
    <lineage>
        <taxon>Eukaryota</taxon>
        <taxon>Metazoa</taxon>
        <taxon>Chordata</taxon>
        <taxon>Craniata</taxon>
        <taxon>Vertebrata</taxon>
        <taxon>Euteleostomi</taxon>
        <taxon>Lepidosauria</taxon>
        <taxon>Squamata</taxon>
        <taxon>Bifurcata</taxon>
        <taxon>Unidentata</taxon>
        <taxon>Episquamata</taxon>
        <taxon>Laterata</taxon>
        <taxon>Lacertibaenia</taxon>
        <taxon>Lacertidae</taxon>
        <taxon>Podarcis</taxon>
    </lineage>
</organism>
<accession>A0AA35JQP1</accession>
<name>A0AA35JQP1_9SAUR</name>
<dbReference type="Proteomes" id="UP001178461">
    <property type="component" value="Chromosome 1"/>
</dbReference>
<evidence type="ECO:0000313" key="1">
    <source>
        <dbReference type="EMBL" id="CAI5764376.1"/>
    </source>
</evidence>
<dbReference type="EMBL" id="OX395126">
    <property type="protein sequence ID" value="CAI5764376.1"/>
    <property type="molecule type" value="Genomic_DNA"/>
</dbReference>
<reference evidence="1" key="1">
    <citation type="submission" date="2022-12" db="EMBL/GenBank/DDBJ databases">
        <authorList>
            <person name="Alioto T."/>
            <person name="Alioto T."/>
            <person name="Gomez Garrido J."/>
        </authorList>
    </citation>
    <scope>NUCLEOTIDE SEQUENCE</scope>
</reference>
<keyword evidence="2" id="KW-1185">Reference proteome</keyword>